<evidence type="ECO:0000256" key="4">
    <source>
        <dbReference type="ARBA" id="ARBA00022490"/>
    </source>
</evidence>
<dbReference type="SMART" id="SM00326">
    <property type="entry name" value="SH3"/>
    <property type="match status" value="1"/>
</dbReference>
<organism evidence="10 11">
    <name type="scientific">Pristionchus pacificus</name>
    <name type="common">Parasitic nematode worm</name>
    <dbReference type="NCBI Taxonomy" id="54126"/>
    <lineage>
        <taxon>Eukaryota</taxon>
        <taxon>Metazoa</taxon>
        <taxon>Ecdysozoa</taxon>
        <taxon>Nematoda</taxon>
        <taxon>Chromadorea</taxon>
        <taxon>Rhabditida</taxon>
        <taxon>Rhabditina</taxon>
        <taxon>Diplogasteromorpha</taxon>
        <taxon>Diplogasteroidea</taxon>
        <taxon>Neodiplogasteridae</taxon>
        <taxon>Pristionchus</taxon>
    </lineage>
</organism>
<keyword evidence="8" id="KW-0393">Immunoglobulin domain</keyword>
<dbReference type="InterPro" id="IPR011009">
    <property type="entry name" value="Kinase-like_dom_sf"/>
</dbReference>
<dbReference type="Gene3D" id="1.20.900.10">
    <property type="entry name" value="Dbl homology (DH) domain"/>
    <property type="match status" value="1"/>
</dbReference>
<feature type="compositionally biased region" description="Basic and acidic residues" evidence="9">
    <location>
        <begin position="4003"/>
        <end position="4020"/>
    </location>
</feature>
<feature type="region of interest" description="Disordered" evidence="9">
    <location>
        <begin position="1395"/>
        <end position="1414"/>
    </location>
</feature>
<dbReference type="Pfam" id="PF00621">
    <property type="entry name" value="RhoGEF"/>
    <property type="match status" value="1"/>
</dbReference>
<dbReference type="GO" id="GO:0004672">
    <property type="term" value="F:protein kinase activity"/>
    <property type="evidence" value="ECO:0007669"/>
    <property type="project" value="InterPro"/>
</dbReference>
<dbReference type="InterPro" id="IPR036116">
    <property type="entry name" value="FN3_sf"/>
</dbReference>
<comment type="similarity">
    <text evidence="2">Belongs to the protein kinase superfamily. CAMK Ser/Thr protein kinase family.</text>
</comment>
<reference evidence="10" key="2">
    <citation type="submission" date="2022-06" db="UniProtKB">
        <authorList>
            <consortium name="EnsemblMetazoa"/>
        </authorList>
    </citation>
    <scope>IDENTIFICATION</scope>
    <source>
        <strain evidence="10">PS312</strain>
    </source>
</reference>
<dbReference type="InterPro" id="IPR013783">
    <property type="entry name" value="Ig-like_fold"/>
</dbReference>
<dbReference type="SUPFAM" id="SSF49265">
    <property type="entry name" value="Fibronectin type III"/>
    <property type="match status" value="1"/>
</dbReference>
<feature type="region of interest" description="Disordered" evidence="9">
    <location>
        <begin position="6545"/>
        <end position="6602"/>
    </location>
</feature>
<dbReference type="InterPro" id="IPR013098">
    <property type="entry name" value="Ig_I-set"/>
</dbReference>
<evidence type="ECO:0000256" key="2">
    <source>
        <dbReference type="ARBA" id="ARBA00006692"/>
    </source>
</evidence>
<accession>A0A8R1U3X6</accession>
<dbReference type="OrthoDB" id="5969272at2759"/>
<dbReference type="InterPro" id="IPR000719">
    <property type="entry name" value="Prot_kinase_dom"/>
</dbReference>
<feature type="compositionally biased region" description="Low complexity" evidence="9">
    <location>
        <begin position="510"/>
        <end position="524"/>
    </location>
</feature>
<proteinExistence type="inferred from homology"/>
<feature type="region of interest" description="Disordered" evidence="9">
    <location>
        <begin position="6628"/>
        <end position="6791"/>
    </location>
</feature>
<dbReference type="SUPFAM" id="SSF48726">
    <property type="entry name" value="Immunoglobulin"/>
    <property type="match status" value="52"/>
</dbReference>
<dbReference type="PROSITE" id="PS50010">
    <property type="entry name" value="DH_2"/>
    <property type="match status" value="1"/>
</dbReference>
<dbReference type="Gene3D" id="2.60.40.10">
    <property type="entry name" value="Immunoglobulins"/>
    <property type="match status" value="55"/>
</dbReference>
<dbReference type="Pfam" id="PF00041">
    <property type="entry name" value="fn3"/>
    <property type="match status" value="2"/>
</dbReference>
<feature type="region of interest" description="Disordered" evidence="9">
    <location>
        <begin position="3892"/>
        <end position="3914"/>
    </location>
</feature>
<dbReference type="InterPro" id="IPR003598">
    <property type="entry name" value="Ig_sub2"/>
</dbReference>
<dbReference type="FunFam" id="2.60.40.10:FF:000107">
    <property type="entry name" value="Myosin, light chain kinase a"/>
    <property type="match status" value="5"/>
</dbReference>
<dbReference type="PROSITE" id="PS50011">
    <property type="entry name" value="PROTEIN_KINASE_DOM"/>
    <property type="match status" value="2"/>
</dbReference>
<evidence type="ECO:0000256" key="8">
    <source>
        <dbReference type="ARBA" id="ARBA00023319"/>
    </source>
</evidence>
<dbReference type="Gene3D" id="1.10.510.10">
    <property type="entry name" value="Transferase(Phosphotransferase) domain 1"/>
    <property type="match status" value="2"/>
</dbReference>
<dbReference type="InterPro" id="IPR000219">
    <property type="entry name" value="DH_dom"/>
</dbReference>
<dbReference type="InterPro" id="IPR036179">
    <property type="entry name" value="Ig-like_dom_sf"/>
</dbReference>
<evidence type="ECO:0000256" key="7">
    <source>
        <dbReference type="ARBA" id="ARBA00023179"/>
    </source>
</evidence>
<feature type="compositionally biased region" description="Low complexity" evidence="9">
    <location>
        <begin position="6738"/>
        <end position="6757"/>
    </location>
</feature>
<protein>
    <submittedName>
        <fullName evidence="10">Unc-89</fullName>
    </submittedName>
</protein>
<dbReference type="GO" id="GO:0060298">
    <property type="term" value="P:positive regulation of sarcomere organization"/>
    <property type="evidence" value="ECO:0007669"/>
    <property type="project" value="UniProtKB-ARBA"/>
</dbReference>
<feature type="region of interest" description="Disordered" evidence="9">
    <location>
        <begin position="915"/>
        <end position="937"/>
    </location>
</feature>
<feature type="region of interest" description="Disordered" evidence="9">
    <location>
        <begin position="2178"/>
        <end position="2214"/>
    </location>
</feature>
<dbReference type="InterPro" id="IPR001452">
    <property type="entry name" value="SH3_domain"/>
</dbReference>
<dbReference type="GO" id="GO:0005085">
    <property type="term" value="F:guanyl-nucleotide exchange factor activity"/>
    <property type="evidence" value="ECO:0007669"/>
    <property type="project" value="EnsemblMetazoa"/>
</dbReference>
<dbReference type="GO" id="GO:0005524">
    <property type="term" value="F:ATP binding"/>
    <property type="evidence" value="ECO:0007669"/>
    <property type="project" value="InterPro"/>
</dbReference>
<feature type="region of interest" description="Disordered" evidence="9">
    <location>
        <begin position="6281"/>
        <end position="6318"/>
    </location>
</feature>
<comment type="subcellular location">
    <subcellularLocation>
        <location evidence="1">Cytoplasm</location>
        <location evidence="1">Myofibril</location>
        <location evidence="1">Sarcomere</location>
        <location evidence="1">A band</location>
    </subcellularLocation>
</comment>
<dbReference type="InterPro" id="IPR007110">
    <property type="entry name" value="Ig-like_dom"/>
</dbReference>
<dbReference type="PROSITE" id="PS50002">
    <property type="entry name" value="SH3"/>
    <property type="match status" value="1"/>
</dbReference>
<evidence type="ECO:0000313" key="11">
    <source>
        <dbReference type="Proteomes" id="UP000005239"/>
    </source>
</evidence>
<reference evidence="11" key="1">
    <citation type="journal article" date="2008" name="Nat. Genet.">
        <title>The Pristionchus pacificus genome provides a unique perspective on nematode lifestyle and parasitism.</title>
        <authorList>
            <person name="Dieterich C."/>
            <person name="Clifton S.W."/>
            <person name="Schuster L.N."/>
            <person name="Chinwalla A."/>
            <person name="Delehaunty K."/>
            <person name="Dinkelacker I."/>
            <person name="Fulton L."/>
            <person name="Fulton R."/>
            <person name="Godfrey J."/>
            <person name="Minx P."/>
            <person name="Mitreva M."/>
            <person name="Roeseler W."/>
            <person name="Tian H."/>
            <person name="Witte H."/>
            <person name="Yang S.P."/>
            <person name="Wilson R.K."/>
            <person name="Sommer R.J."/>
        </authorList>
    </citation>
    <scope>NUCLEOTIDE SEQUENCE [LARGE SCALE GENOMIC DNA]</scope>
    <source>
        <strain evidence="11">PS312</strain>
    </source>
</reference>
<feature type="region of interest" description="Disordered" evidence="9">
    <location>
        <begin position="3581"/>
        <end position="3603"/>
    </location>
</feature>
<dbReference type="FunFam" id="2.60.40.10:FF:000425">
    <property type="entry name" value="Myosin light chain kinase"/>
    <property type="match status" value="3"/>
</dbReference>
<feature type="compositionally biased region" description="Basic and acidic residues" evidence="9">
    <location>
        <begin position="3693"/>
        <end position="3711"/>
    </location>
</feature>
<dbReference type="InterPro" id="IPR036028">
    <property type="entry name" value="SH3-like_dom_sf"/>
</dbReference>
<feature type="region of interest" description="Disordered" evidence="9">
    <location>
        <begin position="7242"/>
        <end position="7262"/>
    </location>
</feature>
<feature type="region of interest" description="Disordered" evidence="9">
    <location>
        <begin position="5854"/>
        <end position="5881"/>
    </location>
</feature>
<dbReference type="Pfam" id="PF22697">
    <property type="entry name" value="SOS1_NGEF_PH"/>
    <property type="match status" value="1"/>
</dbReference>
<dbReference type="PANTHER" id="PTHR47633:SF4">
    <property type="entry name" value="MYOPALLADIN ISOFORM X1"/>
    <property type="match status" value="1"/>
</dbReference>
<feature type="region of interest" description="Disordered" evidence="9">
    <location>
        <begin position="439"/>
        <end position="524"/>
    </location>
</feature>
<accession>A0A2A6BS98</accession>
<feature type="compositionally biased region" description="Polar residues" evidence="9">
    <location>
        <begin position="3784"/>
        <end position="3797"/>
    </location>
</feature>
<feature type="compositionally biased region" description="Basic and acidic residues" evidence="9">
    <location>
        <begin position="6823"/>
        <end position="6833"/>
    </location>
</feature>
<evidence type="ECO:0000256" key="1">
    <source>
        <dbReference type="ARBA" id="ARBA00004161"/>
    </source>
</evidence>
<keyword evidence="4" id="KW-0963">Cytoplasm</keyword>
<evidence type="ECO:0000256" key="5">
    <source>
        <dbReference type="ARBA" id="ARBA00022737"/>
    </source>
</evidence>
<dbReference type="Pfam" id="PF07679">
    <property type="entry name" value="I-set"/>
    <property type="match status" value="52"/>
</dbReference>
<dbReference type="GO" id="GO:0045214">
    <property type="term" value="P:sarcomere organization"/>
    <property type="evidence" value="ECO:0007669"/>
    <property type="project" value="UniProtKB-ARBA"/>
</dbReference>
<dbReference type="PROSITE" id="PS50835">
    <property type="entry name" value="IG_LIKE"/>
    <property type="match status" value="47"/>
</dbReference>
<keyword evidence="11" id="KW-1185">Reference proteome</keyword>
<feature type="compositionally biased region" description="Basic and acidic residues" evidence="9">
    <location>
        <begin position="915"/>
        <end position="925"/>
    </location>
</feature>
<dbReference type="EnsemblMetazoa" id="PPA01667.1">
    <property type="protein sequence ID" value="PPA01667.1"/>
    <property type="gene ID" value="WBGene00091221"/>
</dbReference>
<feature type="region of interest" description="Disordered" evidence="9">
    <location>
        <begin position="3691"/>
        <end position="3712"/>
    </location>
</feature>
<dbReference type="FunFam" id="2.60.40.10:FF:000345">
    <property type="entry name" value="Muscle M-line assembly protein unc-89"/>
    <property type="match status" value="8"/>
</dbReference>
<dbReference type="SMART" id="SM00060">
    <property type="entry name" value="FN3"/>
    <property type="match status" value="2"/>
</dbReference>
<dbReference type="Pfam" id="PF00069">
    <property type="entry name" value="Pkinase"/>
    <property type="match status" value="2"/>
</dbReference>
<dbReference type="GO" id="GO:1905905">
    <property type="term" value="P:nematode pharyngeal gland morphogenesis"/>
    <property type="evidence" value="ECO:0007669"/>
    <property type="project" value="EnsemblMetazoa"/>
</dbReference>
<feature type="compositionally biased region" description="Basic and acidic residues" evidence="9">
    <location>
        <begin position="6581"/>
        <end position="6601"/>
    </location>
</feature>
<feature type="region of interest" description="Disordered" evidence="9">
    <location>
        <begin position="33"/>
        <end position="72"/>
    </location>
</feature>
<dbReference type="SUPFAM" id="SSF50044">
    <property type="entry name" value="SH3-domain"/>
    <property type="match status" value="1"/>
</dbReference>
<feature type="region of interest" description="Disordered" evidence="9">
    <location>
        <begin position="6823"/>
        <end position="6848"/>
    </location>
</feature>
<evidence type="ECO:0000256" key="3">
    <source>
        <dbReference type="ARBA" id="ARBA00022443"/>
    </source>
</evidence>
<feature type="compositionally biased region" description="Polar residues" evidence="9">
    <location>
        <begin position="6645"/>
        <end position="6659"/>
    </location>
</feature>
<gene>
    <name evidence="10" type="primary">WBGene00091221</name>
</gene>
<dbReference type="GO" id="GO:0031430">
    <property type="term" value="C:M band"/>
    <property type="evidence" value="ECO:0007669"/>
    <property type="project" value="EnsemblMetazoa"/>
</dbReference>
<dbReference type="PANTHER" id="PTHR47633">
    <property type="entry name" value="IMMUNOGLOBULIN"/>
    <property type="match status" value="1"/>
</dbReference>
<dbReference type="SUPFAM" id="SSF48065">
    <property type="entry name" value="DBL homology domain (DH-domain)"/>
    <property type="match status" value="1"/>
</dbReference>
<dbReference type="FunFam" id="2.60.40.10:FF:000032">
    <property type="entry name" value="palladin isoform X1"/>
    <property type="match status" value="6"/>
</dbReference>
<dbReference type="SMART" id="SM00408">
    <property type="entry name" value="IGc2"/>
    <property type="match status" value="43"/>
</dbReference>
<evidence type="ECO:0000313" key="10">
    <source>
        <dbReference type="EnsemblMetazoa" id="PPA01667.1"/>
    </source>
</evidence>
<dbReference type="InterPro" id="IPR003599">
    <property type="entry name" value="Ig_sub"/>
</dbReference>
<dbReference type="Gene3D" id="3.30.200.20">
    <property type="entry name" value="Phosphorylase Kinase, domain 1"/>
    <property type="match status" value="1"/>
</dbReference>
<keyword evidence="5" id="KW-0677">Repeat</keyword>
<dbReference type="GO" id="GO:0019902">
    <property type="term" value="F:phosphatase binding"/>
    <property type="evidence" value="ECO:0007669"/>
    <property type="project" value="EnsemblMetazoa"/>
</dbReference>
<dbReference type="PROSITE" id="PS50853">
    <property type="entry name" value="FN3"/>
    <property type="match status" value="2"/>
</dbReference>
<dbReference type="GO" id="GO:0008104">
    <property type="term" value="P:intracellular protein localization"/>
    <property type="evidence" value="ECO:0007669"/>
    <property type="project" value="EnsemblMetazoa"/>
</dbReference>
<feature type="compositionally biased region" description="Polar residues" evidence="9">
    <location>
        <begin position="6918"/>
        <end position="6932"/>
    </location>
</feature>
<feature type="compositionally biased region" description="Low complexity" evidence="9">
    <location>
        <begin position="445"/>
        <end position="456"/>
    </location>
</feature>
<feature type="compositionally biased region" description="Basic and acidic residues" evidence="9">
    <location>
        <begin position="3896"/>
        <end position="3914"/>
    </location>
</feature>
<sequence length="7716" mass="845199">PPRLTSRPLFGVPASIEIPNPFLNLQPWLVDAKSSSTGNTPPIAASRRRRTSETHTERDDRRGRSTSSEIISGSDTRSLPVYIAIQDYTPDKAAVDEIPLEQGQIVEVLDNKNPIRWLVRTKARPPACGWVPGSYFESPAEYYKQRRQTREIEGGAAKLTEEQEALLKRDQVYHDLLRSEEQFVSVLRSAVDDFIKVLDDAGVPDSVKTLRDQLAMNIAELYNFHANVMLKGLQYYSDDPGKVGQTFVRLEKDFDTHVHFYQHLPETLKLLEEREDVKAFFQEFVKYSSRARTSTKSMQKALELTLSVPQRAFDLEFLKDVQLFEGDVEKLGRLIRHELFNVYEEFSSMPEERYVFLFPKKMVLTEKVEEGGRTVYKHGTTIRLDKYTVRPHRTEDDCLEFRPISAGLPTFRMRPKELSTSDVTYKAWMREIADLQQQLQRSDDGTTTATNTTGTTPFGGAGSGAGDFEDGRSEFSEYSESGAYSRKSSIFPGPEEGPPRKKIKSPPAISPTGSSTSIYSGGSSSIDWTTTGTTLEMQGTRVTRTQYGFRTLQESSAKMCLKVTGYPLPIITWYKDDVQLQEDERHTFYADDDGFFAMTIDPVQVSDTGRYTCMATNEYGQASTSAFFKVLKVEKEAAPPAFVGKLADQTCTEGEVIAFECEVEGWPEPELLWMVDDQPLRPSHDFKLEYDGQKAKLEIRDAQPDDTGTYKVRISNEYGTAESVAELKVDADPDKNHVAPEFQARIEDHECDEGAEVRFKSVITGDPNPEITWCINGVPLTPSEKVRMISEDGICILTIKDVTRHFDGIVTCQGQNRLGMTSCEGRLKIRVPPAPPTFNRPLEDKIVPEKGSTFYEIDVAGWPDPAVVFFLKGRELRHGEGGVEIVGHDGYYKLTISNCSTDVHEGEVMCKASNEHGTAESRARLTVEPPEEESRSAPTFVKDIEDQTVKEGERAVFTTSVKGSPTPNITWFVNGAPINKDSPGVIEMTSTQHDHRLVIDSATYMGTVLCRAENNVGRFETSAKLTVIAAAKPKRAPRFTEELKDRRDIEQCSAIFEVRVEAEPAAVLEWTLNGQRLSEGEFVKIREFDGSSKLELLGLKKEQTGQLRCVARNCEGEAVTTATLTVTGKPTPPEFDEKPKSTTVTRGDKAVFEAHATGEPEPGYSWSIDGRKVSALLVVMVRETLEGAVAETLPDNHTRLTVDTNVHAHSSTVSVIAENSSGMDETGVRLTIEEKPSVTRELKDQTVNRGDFAHFEAVIQQATKVEWTVGGRPVDATMQGVKISQDDRFEFRLSLDTALYSGEIRVKGVNSTGGAAESKANLTVIEPRKVTKPDFTDKLRDMDVKEGQRVEMDVIALDGENFQWAIDGKPLKDGENGVHISQDGGKSKLVIDAAKPEHSGKLTARSTNEAGTAETEARLNVAPAGRAPQITATPVSLNIKEGEDATFKITVSAEPAPRVQWSIGDKLAEAIESVNTWKSGDDYMMKITRATPSEHGTIKVTAQNSCGSDSATCQLAVEQKPVKPTIEGVLQDRSVEQGEPIRWDLKLAKADPNVKVIAENPAGAVEQTAIVQVRGRAQKPDFAQRPQNHEVVVDESVKFSAIVSGNPMPSATWFLNGVQLVNSDAIKVKPVEQDTGKTSFRIMNAKLEQTGQVKCRIESAAGSVEATAELKVDKLKEKKKKKSIEKTEEVPKFTTTMDDRQVNEGDTVRFTTTIDIYPEGDVEWTLNNVPVKNIDNITTSKDGAGKYTIEIKDIRTDQAGELSCQATNAIGLKKQNATLMVKMTGEAPTFAKNLEDRLVTEGDAIEMSAVLNKVKPPATVIWLKDGAELKSGDRFKISQDGDTHKLAIESAKMEDKCRITLRAESAFGSADCAASIGVTKGRPSSKPAFQSDIPATNLAEGDSLVVKLLITGDPAPLVKWYINNQMVCQTPDTELTAVDGLYTMVIHGVSSDMTGTIKCTAYNKAGECTTTGPLKVVAPVPVEFETSLCDATCREGDTLKLKAVLLGEPTPVVSWYVNGKKLEESQNIKIHAEKGTYTVTIKDITCDYSGKVVCEAINEFGKASSEAMLLVLPRGEPPDFLEWLSNVRARQGSKVVHKVVFTGDPRPVLTWFINNKEVKDGVDGITIKTDANTSVLTIDNFSPDAHVGEIICKAENDAGEVSCTANMVTYTSDMFSESESDAGMAEDAGMDDTTEMSERESLPEEPPQRTPTPVMAPKFITKLRDTRAKRGHSAVFECVVPDTKGVVCKWLKDGKELELIARIRVAQRYGPEGHITNELIIDDVQPEDAGKYTVVVENAAGTDVCEATLNILETLEKPGAKAPEFIIKLQDKNVKVAEQTVLECKVSGTPAPKITWYHEQELITSSAKYSIETIDEVQRLTVSKTEKIDSGSYRCVAENEAGKAETSNRLAVYTPNIAPSFTKPLSEQTSSVGEKAIFTCSVAGTPQPHVEFYSGNTRLVTSSEYAVEHDASNTHWRLVIHSTTKTSFTSYRAVATNDEGSATSEAVLKEKSSAPKLEQGLKSKSVKEKEPVRMDVKVAGGKPDSVKWTKDGRPVVTDYRIRTEERPDGTYALVIDEARPEDAGTYAVEVRNPAGADSSSAPLTVEKGIVAPKLDQGLKSRSAKVKEQVKMEVKVAGGKPDAVNWTKDGKPIVVDGRIRTEERPDGTYALIIDDARPEDAGTYAVEVRNPAGIDTSAAPLKVEKDTAAPKFTKGLEPVEVKENAPLAASVTVSGAPAPKIEWFKDGQPVVADGTHIVCKSSGDEHSITIDSARKEDAGAYTVKASNPVGTAMSQAQFAVVKDLLPPKFLEALPFETEVKQGDTATLSVHVEGEEVEIKWMRDGICLVSTSSGRAHEVKTAPGKFSLVIDAVDQEDVGSYTCTATNRAGADKTVGSLKTPKYGFEKIPDESTAPFFVEPLKETVVKEGETVQLTCKVNPESKPTIKWFKDGQPIAAPDTKIVDGVITLSIANASSKDVGKYKCEATNEKGSAATEAPLMLSYGVQKYTQEEFSSGLSFTKLLSDQRVEIKQRLRFEAKLQGYHESTVRIQWTKDGGRVPPEAKVCAQQDGTLTLVIDDVIAGQEGAYKCTATSLVDATTVWTEARLINPGAMRAAATGKAGPPEFVDLLHSCTIEVGKTAFIRCKVTGEPRPSLKWTKDGKDIDVNRVRSDFADDGTITLSIDGVTHADSGEYRCFAENEYGSAWTEGPIVVMDVGAPRPPGEAPDFLSPVRPATVYEGETAVLEGKTCGIPAPAIKWYKNGKELQEDDRHKIESLSDGTQRLTVARCEIKDTDEYRCEATNEYGDVWSDVTLKVNPKPADDAVSIAGVHKAPTVLKSLEEIRIAETSKDSGEYRAEARNVAGTARTEASLKVAKLGQEEKLMSGSSPEFTKDLSPVQAKVGEPAALECRVAGVPQPEVKWFKDGDEVKPGASVQIESLPDGTNRLKIDSAKPEDQGNYRVEATNPAGSMSSKAPITVTPKDTGAGLKLKRGLVDQTVDKGTKILLSVEVEGARPKTVKWYRGSEQVTSSSTTKVEQISDYEYRLEVTKSELSDTGNYRVVLSTDADSVESSCTVTVRDAAAGEEKDATKGAAEQLGGPKDPLPSFKKGLHDTAVPKGHSVELEVEVAGNPKTVKWYKNGDEITSPHAKLEDLGNGKHKLTIRDFQDKDVGTYSVKARNDAGEIESKANVTIADEGKKDDGAGKPTGGEKPKIVQGLVPTSVEKGETAIFTVKTAGPVKGVKWYKNGKEMGNPKTKDLGDGTYQLEIPNADDVDAADYKVAVSNDDGTADSSAALTSQDDGKDKEKPKIVQGLVPTSVDKGETATFKIKVEGPVKSVKWYKNGKEIESPKAKDLGNGEYALEIPNADDVDAADYKVVVGNDAGNADSSAALTVRLPKAKDDGAGKDDGKDKEKPKIVQGLVPTSVDKGETATFKIKVEGPVKSVKWYKNGKEMESPKAKDLGNGEYALDIPNADDVDAADYKVVVGNDAGNADSSAALTVKLPKAKDDGAGKDDGKDKERPKIVQGLVPTSVDKGDTATFKIKVEGPVKTVKWYKNGKEIPNPKAKDLGNGEYSLEIPNADDVDAADYKVVVVNDAGDADSSAALTVKLPKAKDDGAGKDDGKDKEAPKIVEGLVPTSVDQGQTATFRVKVEGPVKTVKWYKNGAEIPDAKAKDLGNGVYSLEVPNAQEEDGAEYKVVVGNDAGTADSSAALTVKLPKPTFLKPLKDLEIAEDEDAVFEVQTNVRVKDVKWYRNGQEIKPDARVEMRDKDTKYTMVIKKATKEDAGRIKVVLTNASGSADSEAALTVKKSLAGPKIIKGLKDQVAAKGASLIFEVKIAGEPTDVKWKKDGTALSASDKIKIDKIDDQTYRLTIPAADLSDAGRYSVEASNEAGKAQSEASGEVDEKPTIVKGLEDGTVKEKDDHVFRVETSAPVRTVKWYKNGQEIKPDGHFALKQTGPKKAELTINKALLEDGATYKVVLGNAAGDCDSSAALTVTKPDILKVLDGLKDVDVAEGEPIKLTAKVQGTPKTVKWYKNGAEVTPNDKLKLESNPATGEYSLIIPAAAKSDGAAYRLALANDNGEVSTGAVAHVKVPKVSADSPACFLTPLKDTTVAEGDVLTLTAKVGGEPFPEIRWEKDGVPLSKTDRVSMRQALDGTVTLRVLDVKKEDLGRYKVIAKNPLGEQSSDCAVTVTDAKDEPSKPYFVIPLRTGDAPLGGKKEFAVKIRGVPKPTLEWFLNGKPLAVDGQRIKVEDMGDGNFTLTIADVREEDFGTIRIIPEGDFMSMECHVDANPGAEISWFKDGAELKSTDRLEIWNSTDGACRITITKFGQGDTGVYQCVAKNSYGVADTRANYNVEVPKIEEVVSKTEFAPRFNPPLENWVGPAGKTVTLACKVEGIPRAAVSWYKDGLPVKSDDRHTIEYADDGNCSLTIRDVKDTDGGSYRCVASNPLGSTNCSSLVTVKTPKTEAKKEGEEPFFTRSLVDTWADRGQTLVMKCEVTGDPFPEIKWYRNSMLLKDSERVKIETTPEGVCTCTVREVTMAEEGVYRCEAENRFGKAKTQATAHVEMALVKGEAPKLDDGQAPRFVIPLEDTTIMPGSAIELSCKVTGVPMPSVKWSKDGTVLIDDPRYETTVDAATGVHTLRASGATVLDEGTFRCVATNESGSATTKALLTVDDFRGTLKNTDVPPTFTIRLGDVRATEGQPLKLECKVDASPLPEMVWYKDGAKIVPDERMQISLAPDGTARLLIPACVPDDEGMYRVIATNPSGTASDKGNAYVKKLPKERDDSATHPASDQFEAGKAPKLVEPLQSVRIPEKDKLTLRCRFSGEPKLSIKWYKDGERVFPYGKLKITDSPDGWCELTVDCASRQDGGGYRCVAENAYGSARTTGDAVVIAAPRKPISAAIDDALKPGKAPGFSTHLITRRGKPGDTIIFECVPYGDPFPSIKWMKDGIELTTDGVKIRAEEGADKTQRLILSDVQFTSEGTYRCVATNEHGTASTKAECIVEGDRLAAFKTPSGVEGPPEESKPRIRRGLHNMSIHQGSVVEMIVCVTGNPTPTVKWFKDGKEIVSDGPDGKRSIFTDERGNHHLVIVNVLPEDEGEYALEATNKLGSARTEGCMNVIKPRFAGDDQGDRGGMPFPPGFVRQLKNKHVFNKLPTIFDCLVVGHPAPEVEWFHNGKRILPGGRIKIQRCGGGSHALLIVDTCVEDSGEYVAIAKNEHGTASSSAVLDVTVPYMDTIKFSNPEIEDVTPYLTEEFGFKKMDFAKLPTPPDRGPFIKEVSGHHLTLSWIPTKRSPPRYPQVTYVVEMRELPYKEWNLLDYNIPEPVCKVRNLELGKSYQFRVRAENIYGISDPSPASPPSSLSDGPSTSSMTSSRYGGRYSRRYESPYADLNAAIPSSHLKYKPSRYLGAGANLLPTERLMAPPQPVLDKNKKIIPLLDPYAERALECMHAEQYACAPWFAPGVNDKRFCAENDTITIILNVSGYPDPEISWKFRGWEIDTAAPTSKYRVHTYGGTETTLTITGFGKDDAGQYQCFAKNQYGEAQQNIYVDLATHPKFLAPLSDKTCPSAQPLKLDVRVEGTPFPELKWMKDWRPIVESSRVKFVKDDGGILCSLVIQDPLWRDSGIYSCVAVNAAGQSTTSCTVTVEADEYGNPNDLPILKKHRQRRQERLRAENGIPATNVNGTALRKVHEIYEIDEADEKAFSTVRIVPIFDKEKSWRFFGQLCPVDEEMSRRLMRDCEMRDSSLVAPIHAVLPVAGDLVIVAYEGLPATPAQHLLSGTSQPEPGNRTVPARPSNMEPEPGLMPADRDQLKSPSPMLRVADDSLLNTMSFPTPRATSPRGPGREALVRTFVRHLLKSLSALHSRGIAHLDLRPETILLRDGRLVLADFGQSRKVDERGLITGECQGSPEFVSPEMVRGLPLTLATDLWSLGTLTYVLLTGISPFHGDSDNETLWNVGQANYVLIDDEWVDFSVHAQDFVRDLLQMQPKNRPTSLAALSHPWLLEGDDVPLSIDCLREFKYHNSEKWLDRRVFVLQTPSDPKITTVEDPPSSLAEQRKAEKGDRRMSTNMDPPPPVKEEEEKTPQPEEGNVKKGELNKNLLKNIPPEIIEKMARRDDGGLIDICSAVDRPPADRERPKLQPQQKGETPAQTKRFNQIPRDARDLAPDLSQVPVRMIRGERRDIEEEIANRILSDISEENSIAGSLASIDDFDDRPRPLPTLPERSHSPGGRGSPSATSASTTPRGSGASTPTMMMNNEKAADWPAPSPLPNDSGAASSEEPFVSSDFNRTAASDVVLPRHLISPPPTVASPQPAIVLRDENGNPKEEYPYNTPGIDQKPQRGRHPISVLMDGYVVHDESSNDENGKRTKNKTKISCLSGKLQRVLAAAEADPSIPVGAPLFVEGLHGQDMTIQMSSRSGRASATLSPRSPRRSRAGTKSPVVLSPASEHSMEVVIATKRGKPSFLPPDGTAPEIDDEDANYKDREIKGKPKEHEPEFKDDSDKREKRKAPADDLERYRPKHFYKEEEYEPAYDIDDSPWDSHYQIGPDTYLMATRGPQFNARVRDYRRQLWGDGAGYVTQGYLGARNADVSVRERRRYTDILREKSSGAAESTVNDHANSIMRNPSATAIERIKVDITKVAPSATRKNEDGSFAPIFSARLRDIPMLKSGPTAVFECRVVGQPQPEIAWSMHEQPVEQDERHAITYKDGVARLIITSPSPTDLGLYACEAKNSHGSDKTTARLISGDAPARPGRPDVELSSDTELYMTWEAPEGPTYLEGITYKLEFRLQTNGDPCAPWHTIADDIDDEAVVLKHLEPLGIYQFRVRAKNAFGYGEPSLNSRIVRTHQRGAPKLQVDVLRQDKRLSVVTLPQGKHGKKLEGISEESEESEAEIEKEKGWQVAGEVSLMTEDPRSRFQLESLLARGRFAIVRNAVDNKTEIGAHCACKISEATEDARREHLLLSRGQHENVAHLMGAYNNNGLMYLFVERLFEDVFARFTFMDYYTEEQIALTTRQIASGLHWLHFKGLAHLSLSPHNVMFASKRSWIVRIVDFSDARVVEEKPVNPASFDQNWAPPEFYLPDATVTVQSDIWGMGIILFCLLGGFHPFTSEYDSYEEIKENVLNVKCDPNLIPVQASQEALSFVTWALKKSALRRMRTDEALSHRFLSSDPSMVRRRETIKYPSSKLRKTAYLTRKQVTNELSDKLKQASA</sequence>
<dbReference type="GO" id="GO:0045989">
    <property type="term" value="P:positive regulation of striated muscle contraction"/>
    <property type="evidence" value="ECO:0007669"/>
    <property type="project" value="EnsemblMetazoa"/>
</dbReference>
<feature type="compositionally biased region" description="Basic and acidic residues" evidence="9">
    <location>
        <begin position="6560"/>
        <end position="6571"/>
    </location>
</feature>
<feature type="compositionally biased region" description="Basic and acidic residues" evidence="9">
    <location>
        <begin position="6984"/>
        <end position="7018"/>
    </location>
</feature>
<name>A0A2A6BS98_PRIPA</name>
<evidence type="ECO:0000256" key="9">
    <source>
        <dbReference type="SAM" id="MobiDB-lite"/>
    </source>
</evidence>
<dbReference type="GO" id="GO:0031267">
    <property type="term" value="F:small GTPase binding"/>
    <property type="evidence" value="ECO:0007669"/>
    <property type="project" value="EnsemblMetazoa"/>
</dbReference>
<feature type="region of interest" description="Disordered" evidence="9">
    <location>
        <begin position="3783"/>
        <end position="3806"/>
    </location>
</feature>
<feature type="region of interest" description="Disordered" evidence="9">
    <location>
        <begin position="6918"/>
        <end position="7018"/>
    </location>
</feature>
<dbReference type="GO" id="GO:0040017">
    <property type="term" value="P:positive regulation of locomotion"/>
    <property type="evidence" value="ECO:0007669"/>
    <property type="project" value="EnsemblMetazoa"/>
</dbReference>
<keyword evidence="6" id="KW-1015">Disulfide bond</keyword>
<dbReference type="GO" id="GO:0090736">
    <property type="term" value="F:MATH domain binding"/>
    <property type="evidence" value="ECO:0007669"/>
    <property type="project" value="EnsemblMetazoa"/>
</dbReference>
<keyword evidence="3" id="KW-0728">SH3 domain</keyword>
<dbReference type="InterPro" id="IPR011993">
    <property type="entry name" value="PH-like_dom_sf"/>
</dbReference>
<keyword evidence="7" id="KW-0514">Muscle protein</keyword>
<dbReference type="GO" id="GO:0071688">
    <property type="term" value="P:striated muscle myosin thick filament assembly"/>
    <property type="evidence" value="ECO:0007669"/>
    <property type="project" value="EnsemblMetazoa"/>
</dbReference>
<dbReference type="FunFam" id="2.60.40.10:FF:001409">
    <property type="entry name" value="Muscle M-line assembly protein unc-89"/>
    <property type="match status" value="1"/>
</dbReference>
<dbReference type="Gene3D" id="2.30.29.30">
    <property type="entry name" value="Pleckstrin-homology domain (PH domain)/Phosphotyrosine-binding domain (PTB)"/>
    <property type="match status" value="1"/>
</dbReference>
<dbReference type="SUPFAM" id="SSF50729">
    <property type="entry name" value="PH domain-like"/>
    <property type="match status" value="1"/>
</dbReference>
<dbReference type="InterPro" id="IPR035899">
    <property type="entry name" value="DBL_dom_sf"/>
</dbReference>
<dbReference type="GO" id="GO:0010628">
    <property type="term" value="P:positive regulation of gene expression"/>
    <property type="evidence" value="ECO:0007669"/>
    <property type="project" value="EnsemblMetazoa"/>
</dbReference>
<dbReference type="CDD" id="cd00096">
    <property type="entry name" value="Ig"/>
    <property type="match status" value="2"/>
</dbReference>
<dbReference type="SMART" id="SM00409">
    <property type="entry name" value="IG"/>
    <property type="match status" value="52"/>
</dbReference>
<dbReference type="SUPFAM" id="SSF56112">
    <property type="entry name" value="Protein kinase-like (PK-like)"/>
    <property type="match status" value="2"/>
</dbReference>
<dbReference type="FunFam" id="2.60.40.10:FF:000080">
    <property type="entry name" value="Myosin light chain kinase, smooth muscle"/>
    <property type="match status" value="2"/>
</dbReference>
<dbReference type="FunFam" id="2.60.40.10:FF:001436">
    <property type="entry name" value="Muscle M-line assembly protein unc-89"/>
    <property type="match status" value="1"/>
</dbReference>
<feature type="region of interest" description="Disordered" evidence="9">
    <location>
        <begin position="4001"/>
        <end position="4020"/>
    </location>
</feature>
<evidence type="ECO:0000256" key="6">
    <source>
        <dbReference type="ARBA" id="ARBA00023157"/>
    </source>
</evidence>
<dbReference type="Proteomes" id="UP000005239">
    <property type="component" value="Unassembled WGS sequence"/>
</dbReference>
<dbReference type="CDD" id="cd00063">
    <property type="entry name" value="FN3"/>
    <property type="match status" value="2"/>
</dbReference>
<dbReference type="SMART" id="SM00325">
    <property type="entry name" value="RhoGEF"/>
    <property type="match status" value="1"/>
</dbReference>
<dbReference type="Gene3D" id="2.30.30.40">
    <property type="entry name" value="SH3 Domains"/>
    <property type="match status" value="1"/>
</dbReference>
<dbReference type="InterPro" id="IPR003961">
    <property type="entry name" value="FN3_dom"/>
</dbReference>
<dbReference type="FunFam" id="2.60.40.10:FF:000344">
    <property type="entry name" value="Muscle M-line assembly protein unc-89"/>
    <property type="match status" value="3"/>
</dbReference>
<feature type="compositionally biased region" description="Basic and acidic residues" evidence="9">
    <location>
        <begin position="51"/>
        <end position="63"/>
    </location>
</feature>
<dbReference type="InterPro" id="IPR055251">
    <property type="entry name" value="SOS1_NGEF_PH"/>
</dbReference>